<accession>A0A7V8GKS6</accession>
<dbReference type="EMBL" id="MWIP01000014">
    <property type="protein sequence ID" value="KAF1685347.1"/>
    <property type="molecule type" value="Genomic_DNA"/>
</dbReference>
<gene>
    <name evidence="1" type="ORF">B1992_12510</name>
</gene>
<dbReference type="AlphaFoldDB" id="A0A7V8GKS6"/>
<protein>
    <submittedName>
        <fullName evidence="1">Uncharacterized protein</fullName>
    </submittedName>
</protein>
<organism evidence="1 2">
    <name type="scientific">Pseudoxanthomonas broegbernensis</name>
    <dbReference type="NCBI Taxonomy" id="83619"/>
    <lineage>
        <taxon>Bacteria</taxon>
        <taxon>Pseudomonadati</taxon>
        <taxon>Pseudomonadota</taxon>
        <taxon>Gammaproteobacteria</taxon>
        <taxon>Lysobacterales</taxon>
        <taxon>Lysobacteraceae</taxon>
        <taxon>Pseudoxanthomonas</taxon>
    </lineage>
</organism>
<name>A0A7V8GKS6_9GAMM</name>
<proteinExistence type="predicted"/>
<dbReference type="Proteomes" id="UP000462066">
    <property type="component" value="Unassembled WGS sequence"/>
</dbReference>
<sequence>MLMETPIGHCWLRPEVFVNRVHVLLTAQHAEDDRGLNARNVTDGLTHLSEAALVGKAKDAHTFVDQ</sequence>
<evidence type="ECO:0000313" key="2">
    <source>
        <dbReference type="Proteomes" id="UP000462066"/>
    </source>
</evidence>
<reference evidence="1 2" key="1">
    <citation type="submission" date="2017-10" db="EMBL/GenBank/DDBJ databases">
        <title>Whole genome sequencing of Pseudoxanthomonas broegbernensis DSM 12573(T).</title>
        <authorList>
            <person name="Kumar S."/>
            <person name="Bansal K."/>
            <person name="Kaur A."/>
            <person name="Patil P."/>
            <person name="Sharma S."/>
            <person name="Patil P.B."/>
        </authorList>
    </citation>
    <scope>NUCLEOTIDE SEQUENCE [LARGE SCALE GENOMIC DNA]</scope>
    <source>
        <strain evidence="1 2">DSM 12573</strain>
    </source>
</reference>
<keyword evidence="2" id="KW-1185">Reference proteome</keyword>
<evidence type="ECO:0000313" key="1">
    <source>
        <dbReference type="EMBL" id="KAF1685347.1"/>
    </source>
</evidence>
<comment type="caution">
    <text evidence="1">The sequence shown here is derived from an EMBL/GenBank/DDBJ whole genome shotgun (WGS) entry which is preliminary data.</text>
</comment>